<feature type="compositionally biased region" description="Polar residues" evidence="1">
    <location>
        <begin position="69"/>
        <end position="80"/>
    </location>
</feature>
<reference evidence="3" key="1">
    <citation type="journal article" date="2023" name="Mol. Phylogenet. Evol.">
        <title>Genome-scale phylogeny and comparative genomics of the fungal order Sordariales.</title>
        <authorList>
            <person name="Hensen N."/>
            <person name="Bonometti L."/>
            <person name="Westerberg I."/>
            <person name="Brannstrom I.O."/>
            <person name="Guillou S."/>
            <person name="Cros-Aarteil S."/>
            <person name="Calhoun S."/>
            <person name="Haridas S."/>
            <person name="Kuo A."/>
            <person name="Mondo S."/>
            <person name="Pangilinan J."/>
            <person name="Riley R."/>
            <person name="LaButti K."/>
            <person name="Andreopoulos B."/>
            <person name="Lipzen A."/>
            <person name="Chen C."/>
            <person name="Yan M."/>
            <person name="Daum C."/>
            <person name="Ng V."/>
            <person name="Clum A."/>
            <person name="Steindorff A."/>
            <person name="Ohm R.A."/>
            <person name="Martin F."/>
            <person name="Silar P."/>
            <person name="Natvig D.O."/>
            <person name="Lalanne C."/>
            <person name="Gautier V."/>
            <person name="Ament-Velasquez S.L."/>
            <person name="Kruys A."/>
            <person name="Hutchinson M.I."/>
            <person name="Powell A.J."/>
            <person name="Barry K."/>
            <person name="Miller A.N."/>
            <person name="Grigoriev I.V."/>
            <person name="Debuchy R."/>
            <person name="Gladieux P."/>
            <person name="Hiltunen Thoren M."/>
            <person name="Johannesson H."/>
        </authorList>
    </citation>
    <scope>NUCLEOTIDE SEQUENCE</scope>
    <source>
        <strain evidence="3">FGSC 1904</strain>
    </source>
</reference>
<reference evidence="3" key="2">
    <citation type="submission" date="2023-07" db="EMBL/GenBank/DDBJ databases">
        <authorList>
            <consortium name="Lawrence Berkeley National Laboratory"/>
            <person name="Haridas S."/>
            <person name="Hensen N."/>
            <person name="Bonometti L."/>
            <person name="Westerberg I."/>
            <person name="Brannstrom I.O."/>
            <person name="Guillou S."/>
            <person name="Cros-Aarteil S."/>
            <person name="Calhoun S."/>
            <person name="Kuo A."/>
            <person name="Mondo S."/>
            <person name="Pangilinan J."/>
            <person name="Riley R."/>
            <person name="LaButti K."/>
            <person name="Andreopoulos B."/>
            <person name="Lipzen A."/>
            <person name="Chen C."/>
            <person name="Yanf M."/>
            <person name="Daum C."/>
            <person name="Ng V."/>
            <person name="Clum A."/>
            <person name="Steindorff A."/>
            <person name="Ohm R."/>
            <person name="Martin F."/>
            <person name="Silar P."/>
            <person name="Natvig D."/>
            <person name="Lalanne C."/>
            <person name="Gautier V."/>
            <person name="Ament-velasquez S.L."/>
            <person name="Kruys A."/>
            <person name="Hutchinson M.I."/>
            <person name="Powell A.J."/>
            <person name="Barry K."/>
            <person name="Miller A.N."/>
            <person name="Grigoriev I.V."/>
            <person name="Debuchy R."/>
            <person name="Gladieux P."/>
            <person name="Thoren M.H."/>
            <person name="Johannesson H."/>
        </authorList>
    </citation>
    <scope>NUCLEOTIDE SEQUENCE</scope>
    <source>
        <strain evidence="3">FGSC 1904</strain>
    </source>
</reference>
<feature type="domain" description="DUF3669" evidence="2">
    <location>
        <begin position="1"/>
        <end position="50"/>
    </location>
</feature>
<name>A0AAE0P2T2_SORBR</name>
<gene>
    <name evidence="3" type="ORF">B0T20DRAFT_482424</name>
</gene>
<protein>
    <recommendedName>
        <fullName evidence="2">DUF3669 domain-containing protein</fullName>
    </recommendedName>
</protein>
<evidence type="ECO:0000313" key="3">
    <source>
        <dbReference type="EMBL" id="KAK3392292.1"/>
    </source>
</evidence>
<comment type="caution">
    <text evidence="3">The sequence shown here is derived from an EMBL/GenBank/DDBJ whole genome shotgun (WGS) entry which is preliminary data.</text>
</comment>
<dbReference type="EMBL" id="JAUTDP010000011">
    <property type="protein sequence ID" value="KAK3392292.1"/>
    <property type="molecule type" value="Genomic_DNA"/>
</dbReference>
<evidence type="ECO:0000256" key="1">
    <source>
        <dbReference type="SAM" id="MobiDB-lite"/>
    </source>
</evidence>
<dbReference type="Proteomes" id="UP001281003">
    <property type="component" value="Unassembled WGS sequence"/>
</dbReference>
<organism evidence="3 4">
    <name type="scientific">Sordaria brevicollis</name>
    <dbReference type="NCBI Taxonomy" id="83679"/>
    <lineage>
        <taxon>Eukaryota</taxon>
        <taxon>Fungi</taxon>
        <taxon>Dikarya</taxon>
        <taxon>Ascomycota</taxon>
        <taxon>Pezizomycotina</taxon>
        <taxon>Sordariomycetes</taxon>
        <taxon>Sordariomycetidae</taxon>
        <taxon>Sordariales</taxon>
        <taxon>Sordariaceae</taxon>
        <taxon>Sordaria</taxon>
    </lineage>
</organism>
<keyword evidence="4" id="KW-1185">Reference proteome</keyword>
<evidence type="ECO:0000313" key="4">
    <source>
        <dbReference type="Proteomes" id="UP001281003"/>
    </source>
</evidence>
<dbReference type="AlphaFoldDB" id="A0AAE0P2T2"/>
<dbReference type="Pfam" id="PF12417">
    <property type="entry name" value="DUF3669"/>
    <property type="match status" value="1"/>
</dbReference>
<feature type="region of interest" description="Disordered" evidence="1">
    <location>
        <begin position="56"/>
        <end position="145"/>
    </location>
</feature>
<dbReference type="InterPro" id="IPR022137">
    <property type="entry name" value="Znf_prot_DUF3669"/>
</dbReference>
<proteinExistence type="predicted"/>
<sequence length="145" mass="16082">MDSNGVNTAVKAFVETNPYCPKPNSSQPEVVALWEPFKRHYLEHSANILTHLNRPHHQSLPGLFISGLERQQSGATPTSTDENRLPFYVPTGPSLRGHRRYQSRSSTGGGGSMRERGARGGRGGSRRQQLRSGAPSWRMQRDTDA</sequence>
<accession>A0AAE0P2T2</accession>
<evidence type="ECO:0000259" key="2">
    <source>
        <dbReference type="Pfam" id="PF12417"/>
    </source>
</evidence>